<dbReference type="InterPro" id="IPR037883">
    <property type="entry name" value="Knr4/Smi1-like_sf"/>
</dbReference>
<organism evidence="2 3">
    <name type="scientific">Chryseobacterium metallicongregator</name>
    <dbReference type="NCBI Taxonomy" id="3073042"/>
    <lineage>
        <taxon>Bacteria</taxon>
        <taxon>Pseudomonadati</taxon>
        <taxon>Bacteroidota</taxon>
        <taxon>Flavobacteriia</taxon>
        <taxon>Flavobacteriales</taxon>
        <taxon>Weeksellaceae</taxon>
        <taxon>Chryseobacterium group</taxon>
        <taxon>Chryseobacterium</taxon>
    </lineage>
</organism>
<accession>A0ABU1E288</accession>
<dbReference type="SMART" id="SM00860">
    <property type="entry name" value="SMI1_KNR4"/>
    <property type="match status" value="1"/>
</dbReference>
<evidence type="ECO:0000259" key="1">
    <source>
        <dbReference type="SMART" id="SM00860"/>
    </source>
</evidence>
<name>A0ABU1E288_9FLAO</name>
<dbReference type="InterPro" id="IPR018958">
    <property type="entry name" value="Knr4/Smi1-like_dom"/>
</dbReference>
<evidence type="ECO:0000313" key="3">
    <source>
        <dbReference type="Proteomes" id="UP001260959"/>
    </source>
</evidence>
<keyword evidence="3" id="KW-1185">Reference proteome</keyword>
<reference evidence="2 3" key="1">
    <citation type="submission" date="2023-08" db="EMBL/GenBank/DDBJ databases">
        <authorList>
            <person name="Maltman C."/>
        </authorList>
    </citation>
    <scope>NUCLEOTIDE SEQUENCE [LARGE SCALE GENOMIC DNA]</scope>
    <source>
        <strain evidence="2 3">ES2</strain>
    </source>
</reference>
<dbReference type="RefSeq" id="WP_079240505.1">
    <property type="nucleotide sequence ID" value="NZ_JAVIXS010000004.1"/>
</dbReference>
<comment type="caution">
    <text evidence="2">The sequence shown here is derived from an EMBL/GenBank/DDBJ whole genome shotgun (WGS) entry which is preliminary data.</text>
</comment>
<evidence type="ECO:0000313" key="2">
    <source>
        <dbReference type="EMBL" id="MDR4951909.1"/>
    </source>
</evidence>
<dbReference type="Proteomes" id="UP001260959">
    <property type="component" value="Unassembled WGS sequence"/>
</dbReference>
<dbReference type="SUPFAM" id="SSF160631">
    <property type="entry name" value="SMI1/KNR4-like"/>
    <property type="match status" value="1"/>
</dbReference>
<dbReference type="EMBL" id="JAVIXS010000004">
    <property type="protein sequence ID" value="MDR4951909.1"/>
    <property type="molecule type" value="Genomic_DNA"/>
</dbReference>
<gene>
    <name evidence="2" type="ORF">REB14_06905</name>
</gene>
<protein>
    <recommendedName>
        <fullName evidence="1">Knr4/Smi1-like domain-containing protein</fullName>
    </recommendedName>
</protein>
<feature type="domain" description="Knr4/Smi1-like" evidence="1">
    <location>
        <begin position="40"/>
        <end position="149"/>
    </location>
</feature>
<proteinExistence type="predicted"/>
<sequence length="279" mass="33385">MDIPSNLTEFLYWIKERTEKLWSVDDENCPKGFYGARWQGLSEEQIDQVERKYEVSFTPEHRAFLKILHAIDKKEIVEYEDEGELITEERDFFYNWLADEKEVKEIIKGSYNWMKYDVNEKSQVWLNSWGIKPASLEKRIEVFEEWFSHVPALLPLTGLRYVISDENLKWKPIISMGSSDIIVMGWDFRTYLLNEIGNHLDIHIEVFDEEDQMFYPELIDEVKNIFSENFKYDETKDIPYLKERILYWSSGLSSFGLSYHPENARVHPIVKTYTTEEEK</sequence>